<dbReference type="AlphaFoldDB" id="A0A5N6T425"/>
<dbReference type="Proteomes" id="UP000325672">
    <property type="component" value="Unassembled WGS sequence"/>
</dbReference>
<protein>
    <submittedName>
        <fullName evidence="1">Uncharacterized protein</fullName>
    </submittedName>
</protein>
<gene>
    <name evidence="1" type="ORF">BDV38DRAFT_238561</name>
</gene>
<organism evidence="1 2">
    <name type="scientific">Aspergillus pseudotamarii</name>
    <dbReference type="NCBI Taxonomy" id="132259"/>
    <lineage>
        <taxon>Eukaryota</taxon>
        <taxon>Fungi</taxon>
        <taxon>Dikarya</taxon>
        <taxon>Ascomycota</taxon>
        <taxon>Pezizomycotina</taxon>
        <taxon>Eurotiomycetes</taxon>
        <taxon>Eurotiomycetidae</taxon>
        <taxon>Eurotiales</taxon>
        <taxon>Aspergillaceae</taxon>
        <taxon>Aspergillus</taxon>
        <taxon>Aspergillus subgen. Circumdati</taxon>
    </lineage>
</organism>
<accession>A0A5N6T425</accession>
<evidence type="ECO:0000313" key="2">
    <source>
        <dbReference type="Proteomes" id="UP000325672"/>
    </source>
</evidence>
<reference evidence="1 2" key="1">
    <citation type="submission" date="2019-04" db="EMBL/GenBank/DDBJ databases">
        <title>Friends and foes A comparative genomics study of 23 Aspergillus species from section Flavi.</title>
        <authorList>
            <consortium name="DOE Joint Genome Institute"/>
            <person name="Kjaerbolling I."/>
            <person name="Vesth T."/>
            <person name="Frisvad J.C."/>
            <person name="Nybo J.L."/>
            <person name="Theobald S."/>
            <person name="Kildgaard S."/>
            <person name="Isbrandt T."/>
            <person name="Kuo A."/>
            <person name="Sato A."/>
            <person name="Lyhne E.K."/>
            <person name="Kogle M.E."/>
            <person name="Wiebenga A."/>
            <person name="Kun R.S."/>
            <person name="Lubbers R.J."/>
            <person name="Makela M.R."/>
            <person name="Barry K."/>
            <person name="Chovatia M."/>
            <person name="Clum A."/>
            <person name="Daum C."/>
            <person name="Haridas S."/>
            <person name="He G."/>
            <person name="LaButti K."/>
            <person name="Lipzen A."/>
            <person name="Mondo S."/>
            <person name="Riley R."/>
            <person name="Salamov A."/>
            <person name="Simmons B.A."/>
            <person name="Magnuson J.K."/>
            <person name="Henrissat B."/>
            <person name="Mortensen U.H."/>
            <person name="Larsen T.O."/>
            <person name="Devries R.P."/>
            <person name="Grigoriev I.V."/>
            <person name="Machida M."/>
            <person name="Baker S.E."/>
            <person name="Andersen M.R."/>
        </authorList>
    </citation>
    <scope>NUCLEOTIDE SEQUENCE [LARGE SCALE GENOMIC DNA]</scope>
    <source>
        <strain evidence="1 2">CBS 117625</strain>
    </source>
</reference>
<dbReference type="GeneID" id="43637890"/>
<evidence type="ECO:0000313" key="1">
    <source>
        <dbReference type="EMBL" id="KAE8141055.1"/>
    </source>
</evidence>
<dbReference type="EMBL" id="ML743559">
    <property type="protein sequence ID" value="KAE8141055.1"/>
    <property type="molecule type" value="Genomic_DNA"/>
</dbReference>
<dbReference type="RefSeq" id="XP_031917118.1">
    <property type="nucleotide sequence ID" value="XM_032053680.1"/>
</dbReference>
<name>A0A5N6T425_ASPPS</name>
<sequence>MWHGIKFIVSNNSSLVLLFSLTSYSIALSNQFGFCLLIVPSVHHLQTHLKKTHSGTIQFYFSNPHMAQYHLGDIGFHIYKYRYYVIVFP</sequence>
<keyword evidence="2" id="KW-1185">Reference proteome</keyword>
<proteinExistence type="predicted"/>